<dbReference type="GO" id="GO:0005886">
    <property type="term" value="C:plasma membrane"/>
    <property type="evidence" value="ECO:0007669"/>
    <property type="project" value="UniProtKB-SubCell"/>
</dbReference>
<reference evidence="9" key="1">
    <citation type="journal article" date="2008" name="Insect Biochem. Mol. Biol.">
        <title>The genome of a lepidopteran model insect, the silkworm Bombyx mori.</title>
        <authorList>
            <consortium name="International Silkworm Genome Consortium"/>
        </authorList>
    </citation>
    <scope>NUCLEOTIDE SEQUENCE [LARGE SCALE GENOMIC DNA]</scope>
    <source>
        <strain evidence="9">p50T</strain>
    </source>
</reference>
<evidence type="ECO:0000256" key="2">
    <source>
        <dbReference type="ARBA" id="ARBA00007168"/>
    </source>
</evidence>
<dbReference type="InterPro" id="IPR007603">
    <property type="entry name" value="Choline_transptr-like"/>
</dbReference>
<accession>A0A8R2C783</accession>
<feature type="transmembrane region" description="Helical" evidence="7">
    <location>
        <begin position="531"/>
        <end position="551"/>
    </location>
</feature>
<keyword evidence="4 7" id="KW-1133">Transmembrane helix</keyword>
<keyword evidence="9" id="KW-1185">Reference proteome</keyword>
<dbReference type="OrthoDB" id="420519at2759"/>
<keyword evidence="3 7" id="KW-0812">Transmembrane</keyword>
<feature type="transmembrane region" description="Helical" evidence="7">
    <location>
        <begin position="262"/>
        <end position="282"/>
    </location>
</feature>
<evidence type="ECO:0000256" key="5">
    <source>
        <dbReference type="ARBA" id="ARBA00023136"/>
    </source>
</evidence>
<protein>
    <recommendedName>
        <fullName evidence="7">Choline transporter-like protein</fullName>
    </recommendedName>
</protein>
<evidence type="ECO:0000256" key="4">
    <source>
        <dbReference type="ARBA" id="ARBA00022989"/>
    </source>
</evidence>
<evidence type="ECO:0000256" key="3">
    <source>
        <dbReference type="ARBA" id="ARBA00022692"/>
    </source>
</evidence>
<dbReference type="PANTHER" id="PTHR12385">
    <property type="entry name" value="CHOLINE TRANSPORTER-LIKE (SLC FAMILY 44)"/>
    <property type="match status" value="1"/>
</dbReference>
<dbReference type="GO" id="GO:0022857">
    <property type="term" value="F:transmembrane transporter activity"/>
    <property type="evidence" value="ECO:0007669"/>
    <property type="project" value="UniProtKB-UniRule"/>
</dbReference>
<dbReference type="PANTHER" id="PTHR12385:SF14">
    <property type="entry name" value="CHOLINE TRANSPORTER-LIKE 2"/>
    <property type="match status" value="1"/>
</dbReference>
<dbReference type="Pfam" id="PF04515">
    <property type="entry name" value="Choline_transpo"/>
    <property type="match status" value="1"/>
</dbReference>
<feature type="transmembrane region" description="Helical" evidence="7">
    <location>
        <begin position="36"/>
        <end position="57"/>
    </location>
</feature>
<dbReference type="GeneID" id="101736146"/>
<evidence type="ECO:0000256" key="1">
    <source>
        <dbReference type="ARBA" id="ARBA00004141"/>
    </source>
</evidence>
<sequence>MTCCRDCCVSPNESREPIRYDPNFNGPIHNRSCTDVFWIILFLIFLGGWMYIGYYGYQNGNIEKLLAPMDSNGKRCGVDSGVINRKYLLFFNLANCLRPETPITGCPTPQVCVEECPQRTVKFIEQLTSANFNEMKREMVCIDGVNTETMTYSDALQYMNEDKCAGLILQSQSVLFRCIGDLSTIPCKGPPKPTTNWMQTDGDTTCVRNPKEGQMSLFNRATALDTYIGRIVASLVTAFTKNERDTHILSSKIVQDLVQSRWYLAGALLAVVIICFIYIVLLRFVITPIVWASIGGLLALLIFTSYLCYGNYVYYRDNPIQLHQTTNLKGYAQSIFSKASTWMVILIVTAFLSFILLVMVVFLRNRIRIAIALIREGSRALSAVKSTVLLPIFPWIFQCAVIAYWLFLFMSLLSIGTPIFKTANLKSDTNCKCAIYTEDNMDCDPNKFTLSSRDLSGGPCRQATCTFQSFETPQIILYLHLANFLGFFWTMFFITGITDMILASTFATWYWTFHKSDLPFFTLTRGAYRTIRYHTGTVAFGSLIIAIVRVIRVILEYIDHKLKKFENPFTRFIMCCCKCLFWCLESFLKFINKNAFIMCAVHGHNFCKSARDAFSLLLRNVVRVVVLDKVTDFIFFVSKLLISIGIGFAVYYILEWNFTYEITKGQRLNYNYVPAIILSVATYIICTVFFNVYSMAVDTLFLCFLEDCERNDGSPEKPYFMSKNLMKILGKRNKQL</sequence>
<dbReference type="EnsemblMetazoa" id="XM_012692488.3">
    <property type="protein sequence ID" value="XP_012547942.1"/>
    <property type="gene ID" value="LOC101736146"/>
</dbReference>
<dbReference type="KEGG" id="bmor:101736146"/>
<feature type="transmembrane region" description="Helical" evidence="7">
    <location>
        <begin position="633"/>
        <end position="654"/>
    </location>
</feature>
<dbReference type="AlphaFoldDB" id="A0A8R2C783"/>
<evidence type="ECO:0000313" key="9">
    <source>
        <dbReference type="Proteomes" id="UP000005204"/>
    </source>
</evidence>
<comment type="subcellular location">
    <subcellularLocation>
        <location evidence="7">Cell membrane</location>
        <topology evidence="7">Multi-pass membrane protein</topology>
    </subcellularLocation>
    <subcellularLocation>
        <location evidence="1">Membrane</location>
        <topology evidence="1">Multi-pass membrane protein</topology>
    </subcellularLocation>
</comment>
<feature type="transmembrane region" description="Helical" evidence="7">
    <location>
        <begin position="675"/>
        <end position="696"/>
    </location>
</feature>
<dbReference type="CTD" id="110281"/>
<proteinExistence type="inferred from homology"/>
<comment type="similarity">
    <text evidence="2 7">Belongs to the CTL (choline transporter-like) family.</text>
</comment>
<feature type="transmembrane region" description="Helical" evidence="7">
    <location>
        <begin position="288"/>
        <end position="309"/>
    </location>
</feature>
<feature type="transmembrane region" description="Helical" evidence="7">
    <location>
        <begin position="572"/>
        <end position="591"/>
    </location>
</feature>
<keyword evidence="5 7" id="KW-0472">Membrane</keyword>
<evidence type="ECO:0000313" key="8">
    <source>
        <dbReference type="EnsemblMetazoa" id="XP_012547942.1"/>
    </source>
</evidence>
<feature type="transmembrane region" description="Helical" evidence="7">
    <location>
        <begin position="342"/>
        <end position="363"/>
    </location>
</feature>
<organism evidence="8 9">
    <name type="scientific">Bombyx mori</name>
    <name type="common">Silk moth</name>
    <dbReference type="NCBI Taxonomy" id="7091"/>
    <lineage>
        <taxon>Eukaryota</taxon>
        <taxon>Metazoa</taxon>
        <taxon>Ecdysozoa</taxon>
        <taxon>Arthropoda</taxon>
        <taxon>Hexapoda</taxon>
        <taxon>Insecta</taxon>
        <taxon>Pterygota</taxon>
        <taxon>Neoptera</taxon>
        <taxon>Endopterygota</taxon>
        <taxon>Lepidoptera</taxon>
        <taxon>Glossata</taxon>
        <taxon>Ditrysia</taxon>
        <taxon>Bombycoidea</taxon>
        <taxon>Bombycidae</taxon>
        <taxon>Bombycinae</taxon>
        <taxon>Bombyx</taxon>
    </lineage>
</organism>
<comment type="function">
    <text evidence="7">Choline transporter.</text>
</comment>
<name>A0A8R2C783_BOMMO</name>
<reference evidence="8" key="2">
    <citation type="submission" date="2022-06" db="UniProtKB">
        <authorList>
            <consortium name="EnsemblMetazoa"/>
        </authorList>
    </citation>
    <scope>IDENTIFICATION</scope>
    <source>
        <strain evidence="8">p50T (Dazao)</strain>
    </source>
</reference>
<feature type="transmembrane region" description="Helical" evidence="7">
    <location>
        <begin position="395"/>
        <end position="416"/>
    </location>
</feature>
<evidence type="ECO:0000256" key="6">
    <source>
        <dbReference type="ARBA" id="ARBA00023180"/>
    </source>
</evidence>
<dbReference type="Proteomes" id="UP000005204">
    <property type="component" value="Unassembled WGS sequence"/>
</dbReference>
<keyword evidence="6" id="KW-0325">Glycoprotein</keyword>
<evidence type="ECO:0000256" key="7">
    <source>
        <dbReference type="RuleBase" id="RU368066"/>
    </source>
</evidence>
<dbReference type="RefSeq" id="XP_012547942.1">
    <property type="nucleotide sequence ID" value="XM_012692488.4"/>
</dbReference>
<feature type="transmembrane region" description="Helical" evidence="7">
    <location>
        <begin position="484"/>
        <end position="511"/>
    </location>
</feature>